<accession>A0ABW1J2Z5</accession>
<dbReference type="InterPro" id="IPR050627">
    <property type="entry name" value="Nitroreductase/BluB"/>
</dbReference>
<evidence type="ECO:0000313" key="3">
    <source>
        <dbReference type="Proteomes" id="UP001596302"/>
    </source>
</evidence>
<dbReference type="SUPFAM" id="SSF55469">
    <property type="entry name" value="FMN-dependent nitroreductase-like"/>
    <property type="match status" value="2"/>
</dbReference>
<dbReference type="PANTHER" id="PTHR23026:SF123">
    <property type="entry name" value="NAD(P)H NITROREDUCTASE RV3131-RELATED"/>
    <property type="match status" value="1"/>
</dbReference>
<dbReference type="PANTHER" id="PTHR23026">
    <property type="entry name" value="NADPH NITROREDUCTASE"/>
    <property type="match status" value="1"/>
</dbReference>
<evidence type="ECO:0000256" key="1">
    <source>
        <dbReference type="SAM" id="MobiDB-lite"/>
    </source>
</evidence>
<organism evidence="2 3">
    <name type="scientific">Pseudonocardia hispaniensis</name>
    <dbReference type="NCBI Taxonomy" id="904933"/>
    <lineage>
        <taxon>Bacteria</taxon>
        <taxon>Bacillati</taxon>
        <taxon>Actinomycetota</taxon>
        <taxon>Actinomycetes</taxon>
        <taxon>Pseudonocardiales</taxon>
        <taxon>Pseudonocardiaceae</taxon>
        <taxon>Pseudonocardia</taxon>
    </lineage>
</organism>
<dbReference type="RefSeq" id="WP_379584835.1">
    <property type="nucleotide sequence ID" value="NZ_JBHSQW010000025.1"/>
</dbReference>
<dbReference type="EMBL" id="JBHSQW010000025">
    <property type="protein sequence ID" value="MFC5994815.1"/>
    <property type="molecule type" value="Genomic_DNA"/>
</dbReference>
<keyword evidence="3" id="KW-1185">Reference proteome</keyword>
<dbReference type="Gene3D" id="3.40.109.10">
    <property type="entry name" value="NADH Oxidase"/>
    <property type="match status" value="1"/>
</dbReference>
<sequence>MAASVGFGARDVLVRAVESALRAPSVHNTQPWRWRIHDNAVRLYADLGRHLVGTDPDRRDLMISCGAALHHLRVALAGHGVASTTQRLPDPEDSTLLALVQAGDGQPDPRDATLAASIGRRHTDRRIFRVDPLRPGQLERLTEAAAGQGAELYPVLGADARDRLAEVLGEAAERQRFVPGYPAELAIWTRRYPGGRDGIPAAALPVHNDAGPDGAGLRRFPSGRLGTGHRELFAETDGATLMVLATPGDTVPDWLRAGEATSAVLLTATRLGLATTPLSQAVEIPHTRRALAEKVLRVPDHPQLLVRVGWAPPGPALPATPRRPLSSVLAPAGTSR</sequence>
<proteinExistence type="predicted"/>
<name>A0ABW1J2Z5_9PSEU</name>
<dbReference type="InterPro" id="IPR000415">
    <property type="entry name" value="Nitroreductase-like"/>
</dbReference>
<protein>
    <submittedName>
        <fullName evidence="2">Acg family FMN-binding oxidoreductase</fullName>
    </submittedName>
</protein>
<reference evidence="3" key="1">
    <citation type="journal article" date="2019" name="Int. J. Syst. Evol. Microbiol.">
        <title>The Global Catalogue of Microorganisms (GCM) 10K type strain sequencing project: providing services to taxonomists for standard genome sequencing and annotation.</title>
        <authorList>
            <consortium name="The Broad Institute Genomics Platform"/>
            <consortium name="The Broad Institute Genome Sequencing Center for Infectious Disease"/>
            <person name="Wu L."/>
            <person name="Ma J."/>
        </authorList>
    </citation>
    <scope>NUCLEOTIDE SEQUENCE [LARGE SCALE GENOMIC DNA]</scope>
    <source>
        <strain evidence="3">CCM 8391</strain>
    </source>
</reference>
<comment type="caution">
    <text evidence="2">The sequence shown here is derived from an EMBL/GenBank/DDBJ whole genome shotgun (WGS) entry which is preliminary data.</text>
</comment>
<dbReference type="Proteomes" id="UP001596302">
    <property type="component" value="Unassembled WGS sequence"/>
</dbReference>
<dbReference type="NCBIfam" id="NF047509">
    <property type="entry name" value="Rv3131_FMN_oxido"/>
    <property type="match status" value="1"/>
</dbReference>
<gene>
    <name evidence="2" type="ORF">ACFQE5_11390</name>
</gene>
<evidence type="ECO:0000313" key="2">
    <source>
        <dbReference type="EMBL" id="MFC5994815.1"/>
    </source>
</evidence>
<feature type="region of interest" description="Disordered" evidence="1">
    <location>
        <begin position="312"/>
        <end position="336"/>
    </location>
</feature>